<evidence type="ECO:0000313" key="3">
    <source>
        <dbReference type="Proteomes" id="UP001054945"/>
    </source>
</evidence>
<dbReference type="AlphaFoldDB" id="A0AAV4XBC3"/>
<evidence type="ECO:0000313" key="2">
    <source>
        <dbReference type="EMBL" id="GIY91907.1"/>
    </source>
</evidence>
<protein>
    <submittedName>
        <fullName evidence="2">Uncharacterized protein</fullName>
    </submittedName>
</protein>
<feature type="region of interest" description="Disordered" evidence="1">
    <location>
        <begin position="65"/>
        <end position="94"/>
    </location>
</feature>
<proteinExistence type="predicted"/>
<accession>A0AAV4XBC3</accession>
<comment type="caution">
    <text evidence="2">The sequence shown here is derived from an EMBL/GenBank/DDBJ whole genome shotgun (WGS) entry which is preliminary data.</text>
</comment>
<name>A0AAV4XBC3_CAEEX</name>
<dbReference type="Proteomes" id="UP001054945">
    <property type="component" value="Unassembled WGS sequence"/>
</dbReference>
<dbReference type="EMBL" id="BPLR01000069">
    <property type="protein sequence ID" value="GIY91907.1"/>
    <property type="molecule type" value="Genomic_DNA"/>
</dbReference>
<evidence type="ECO:0000256" key="1">
    <source>
        <dbReference type="SAM" id="MobiDB-lite"/>
    </source>
</evidence>
<organism evidence="2 3">
    <name type="scientific">Caerostris extrusa</name>
    <name type="common">Bark spider</name>
    <name type="synonym">Caerostris bankana</name>
    <dbReference type="NCBI Taxonomy" id="172846"/>
    <lineage>
        <taxon>Eukaryota</taxon>
        <taxon>Metazoa</taxon>
        <taxon>Ecdysozoa</taxon>
        <taxon>Arthropoda</taxon>
        <taxon>Chelicerata</taxon>
        <taxon>Arachnida</taxon>
        <taxon>Araneae</taxon>
        <taxon>Araneomorphae</taxon>
        <taxon>Entelegynae</taxon>
        <taxon>Araneoidea</taxon>
        <taxon>Araneidae</taxon>
        <taxon>Caerostris</taxon>
    </lineage>
</organism>
<keyword evidence="3" id="KW-1185">Reference proteome</keyword>
<reference evidence="2 3" key="1">
    <citation type="submission" date="2021-06" db="EMBL/GenBank/DDBJ databases">
        <title>Caerostris extrusa draft genome.</title>
        <authorList>
            <person name="Kono N."/>
            <person name="Arakawa K."/>
        </authorList>
    </citation>
    <scope>NUCLEOTIDE SEQUENCE [LARGE SCALE GENOMIC DNA]</scope>
</reference>
<gene>
    <name evidence="2" type="ORF">CEXT_538251</name>
</gene>
<sequence length="94" mass="10899">MTETMERKKCDFLCTSPTKAEFWQLMDALRVQPSPISRAELRCQRWPWEEARNRLSKHGAENNEFVSLSSNNKSSQLTEKTSAAHGRARDLLLF</sequence>
<feature type="compositionally biased region" description="Polar residues" evidence="1">
    <location>
        <begin position="65"/>
        <end position="81"/>
    </location>
</feature>